<feature type="binding site" evidence="24">
    <location>
        <position position="978"/>
    </location>
    <ligand>
        <name>ATP</name>
        <dbReference type="ChEBI" id="CHEBI:30616"/>
    </ligand>
</feature>
<feature type="binding site" evidence="24">
    <location>
        <position position="765"/>
    </location>
    <ligand>
        <name>ATP</name>
        <dbReference type="ChEBI" id="CHEBI:30616"/>
    </ligand>
</feature>
<dbReference type="GO" id="GO:0003887">
    <property type="term" value="F:DNA-directed DNA polymerase activity"/>
    <property type="evidence" value="ECO:0007669"/>
    <property type="project" value="InterPro"/>
</dbReference>
<keyword evidence="10 25" id="KW-0479">Metal-binding</keyword>
<feature type="compositionally biased region" description="Polar residues" evidence="26">
    <location>
        <begin position="28"/>
        <end position="38"/>
    </location>
</feature>
<dbReference type="EC" id="7.6.2.1" evidence="6"/>
<organism evidence="29 30">
    <name type="scientific">Talaromyces rugulosus</name>
    <name type="common">Penicillium rugulosum</name>
    <dbReference type="NCBI Taxonomy" id="121627"/>
    <lineage>
        <taxon>Eukaryota</taxon>
        <taxon>Fungi</taxon>
        <taxon>Dikarya</taxon>
        <taxon>Ascomycota</taxon>
        <taxon>Pezizomycotina</taxon>
        <taxon>Eurotiomycetes</taxon>
        <taxon>Eurotiomycetidae</taxon>
        <taxon>Eurotiales</taxon>
        <taxon>Trichocomaceae</taxon>
        <taxon>Talaromyces</taxon>
        <taxon>Talaromyces sect. Islandici</taxon>
    </lineage>
</organism>
<dbReference type="InterPro" id="IPR043519">
    <property type="entry name" value="NT_sf"/>
</dbReference>
<dbReference type="Gene3D" id="1.10.150.20">
    <property type="entry name" value="5' to 3' exonuclease, C-terminal subdomain"/>
    <property type="match status" value="1"/>
</dbReference>
<evidence type="ECO:0000256" key="15">
    <source>
        <dbReference type="ARBA" id="ARBA00022989"/>
    </source>
</evidence>
<dbReference type="InterPro" id="IPR023298">
    <property type="entry name" value="ATPase_P-typ_TM_dom_sf"/>
</dbReference>
<dbReference type="Gene3D" id="3.40.1110.10">
    <property type="entry name" value="Calcium-transporting ATPase, cytoplasmic domain N"/>
    <property type="match status" value="1"/>
</dbReference>
<evidence type="ECO:0000256" key="7">
    <source>
        <dbReference type="ARBA" id="ARBA00022679"/>
    </source>
</evidence>
<dbReference type="FunFam" id="1.10.150.110:FF:000005">
    <property type="entry name" value="DNA polymerase POL4"/>
    <property type="match status" value="1"/>
</dbReference>
<dbReference type="SUPFAM" id="SSF56784">
    <property type="entry name" value="HAD-like"/>
    <property type="match status" value="1"/>
</dbReference>
<dbReference type="SUPFAM" id="SSF81585">
    <property type="entry name" value="PsbU/PolX domain-like"/>
    <property type="match status" value="1"/>
</dbReference>
<evidence type="ECO:0000256" key="26">
    <source>
        <dbReference type="SAM" id="MobiDB-lite"/>
    </source>
</evidence>
<dbReference type="RefSeq" id="XP_035345315.1">
    <property type="nucleotide sequence ID" value="XM_035489422.1"/>
</dbReference>
<keyword evidence="8 27" id="KW-0812">Transmembrane</keyword>
<evidence type="ECO:0000256" key="23">
    <source>
        <dbReference type="PIRSR" id="PIRSR606539-1"/>
    </source>
</evidence>
<dbReference type="GO" id="GO:0005802">
    <property type="term" value="C:trans-Golgi network"/>
    <property type="evidence" value="ECO:0007669"/>
    <property type="project" value="TreeGrafter"/>
</dbReference>
<gene>
    <name evidence="29" type="ORF">TRUGW13939_06269</name>
</gene>
<dbReference type="NCBIfam" id="TIGR01494">
    <property type="entry name" value="ATPase_P-type"/>
    <property type="match status" value="1"/>
</dbReference>
<keyword evidence="11 24" id="KW-0547">Nucleotide-binding</keyword>
<evidence type="ECO:0000256" key="1">
    <source>
        <dbReference type="ARBA" id="ARBA00001946"/>
    </source>
</evidence>
<dbReference type="FunFam" id="3.30.210.10:FF:000005">
    <property type="entry name" value="DNA polymerase IV"/>
    <property type="match status" value="1"/>
</dbReference>
<feature type="binding site" evidence="24">
    <location>
        <position position="742"/>
    </location>
    <ligand>
        <name>ATP</name>
        <dbReference type="ChEBI" id="CHEBI:30616"/>
    </ligand>
</feature>
<dbReference type="InterPro" id="IPR018303">
    <property type="entry name" value="ATPase_P-typ_P_site"/>
</dbReference>
<evidence type="ECO:0000256" key="17">
    <source>
        <dbReference type="ARBA" id="ARBA00023136"/>
    </source>
</evidence>
<dbReference type="SUPFAM" id="SSF47802">
    <property type="entry name" value="DNA polymerase beta, N-terminal domain-like"/>
    <property type="match status" value="1"/>
</dbReference>
<comment type="catalytic activity">
    <reaction evidence="21">
        <text>a 1,2-diacyl-sn-glycero-3-phospho-L-serine(out) + ATP + H2O = a 1,2-diacyl-sn-glycero-3-phospho-L-serine(in) + ADP + phosphate + H(+)</text>
        <dbReference type="Rhea" id="RHEA:38567"/>
        <dbReference type="ChEBI" id="CHEBI:15377"/>
        <dbReference type="ChEBI" id="CHEBI:15378"/>
        <dbReference type="ChEBI" id="CHEBI:30616"/>
        <dbReference type="ChEBI" id="CHEBI:43474"/>
        <dbReference type="ChEBI" id="CHEBI:57262"/>
        <dbReference type="ChEBI" id="CHEBI:456216"/>
    </reaction>
    <physiologicalReaction direction="left-to-right" evidence="21">
        <dbReference type="Rhea" id="RHEA:38568"/>
    </physiologicalReaction>
</comment>
<dbReference type="GO" id="GO:0140326">
    <property type="term" value="F:ATPase-coupled intramembrane lipid transporter activity"/>
    <property type="evidence" value="ECO:0007669"/>
    <property type="project" value="UniProtKB-EC"/>
</dbReference>
<feature type="region of interest" description="Disordered" evidence="26">
    <location>
        <begin position="77"/>
        <end position="116"/>
    </location>
</feature>
<dbReference type="PROSITE" id="PS50172">
    <property type="entry name" value="BRCT"/>
    <property type="match status" value="1"/>
</dbReference>
<keyword evidence="12 24" id="KW-0067">ATP-binding</keyword>
<dbReference type="CDD" id="cd00141">
    <property type="entry name" value="NT_POLXc"/>
    <property type="match status" value="1"/>
</dbReference>
<reference evidence="30" key="1">
    <citation type="submission" date="2020-06" db="EMBL/GenBank/DDBJ databases">
        <title>A chromosome-scale genome assembly of Talaromyces rugulosus W13939.</title>
        <authorList>
            <person name="Wang B."/>
            <person name="Guo L."/>
            <person name="Ye K."/>
            <person name="Wang L."/>
        </authorList>
    </citation>
    <scope>NUCLEOTIDE SEQUENCE [LARGE SCALE GENOMIC DNA]</scope>
    <source>
        <strain evidence="30">W13939</strain>
    </source>
</reference>
<dbReference type="SUPFAM" id="SSF81665">
    <property type="entry name" value="Calcium ATPase, transmembrane domain M"/>
    <property type="match status" value="1"/>
</dbReference>
<feature type="compositionally biased region" description="Basic and acidic residues" evidence="26">
    <location>
        <begin position="1438"/>
        <end position="1467"/>
    </location>
</feature>
<dbReference type="Pfam" id="PF10391">
    <property type="entry name" value="DNA_pol_lambd_f"/>
    <property type="match status" value="1"/>
</dbReference>
<sequence length="2041" mass="229069">MASGRPPGEGGGAGRDDDLLGLEENNNNHHPSVYNTGQRPPVNDDRLLEQYNIDDSEQPRPSVSYDDFVGARARNAAAAGNAHPGSRMHLGPSESDPYLAGAPAHRTYSQSSGLDNFQRYSDVDDYEDEHTHGYYNDLDDDNISSGHVRQQHQRNSILGLGGGLMGKAKNMLGMGSEYSEMDLPLTEAGARNTRSEGDAGSRTTKKKGFTPSSFKFGRKKVDPATLGPRNIMLNNAPANSTQKFVDNHISTAKYNVVTFLPKFLYEQFSKYANLFFLFTAALQQIPNVTPTNRYTTIVPLGIVLLVSAIKELVEDYKRRSSDNSLNTAKTSILKGSQFQEQKWLDVSVGDIVRVHSEEPFPADLVLLASSEPEGLCYIETANLDGETNLKIKQAIPETSHLVNPSDMSRLSGRMKSEQPNSSLYTYEATLTMHAGGGEKELPITPEQLLLRGATLRNTPWIHGIVVFTGHETKLMRNATATPIKRTAVEHAVNLQILMLVAILIGLSVITSVGDLIIRKTWGNKLAYLDYGNYQVVKQFFMDIATNWVLFSNLVPISLFVTIEIVKYFQAFLINSDLDMYYDKTDTPATCRTSSLVEELGQIEYIFSDKTGTLTCNMMEFKQCSIGGIQYAGEIPEDRRALEGEEGGIYDYKQMQENLKSHPTQSAIHHFLTLLATCHTVIPERRDDKPGEIKYQAASPDEGALVEGAVELGYQFTNRKPRAVQIVVDGQEYEYELLAVCEFNSTRKRMSTIYRCPDGKVRVYCKGADTVILERLHPDNPSVEATLQHLEEYASDGLRTLCLAMREVPEDEYQQWIQIHENAATTVGGNRQDELDKASELIEKDFFLLGATAIEDRLQDGVPETIHTLQQAGIKVWVLTGDRQETAINIGMSCKLISEDMTLLIVNQENAAATKEDLSKKLQAVQSQLASGGEVEQLALVIDGKSLTFALEKDMEKLFLDLAISCKAVVCCRVSPLQKALVVKLVKRHLKSLLLAIGDGANDVSMIQAAHVGVGISGVEGLQAARAADVSIAQFRFLRKLLLVHGSWAYHRISRVILFSFYKNIALNMTQFWYAFQNAFSGEVIYESWTLSFYNVIFTVFPPFVLGIVDQFISARLLDRYPQLYKLGQKGEFFKISSFWSWILNGFYHSLLAYIIGEGVFYNDLKEQNGMVTGHWVWGTSMYTAVLVTVLGKASLITNIWTKYHVMAIPGSLLLWFIFLPAYGYAAPALGFSEEYYGIIPVVFSIPQFYLMALLLPAVCLLRDFSWKYVKRMYYPQSYHHVQEIQKYNVQDYRPRMEQFQKAIRKVRQVQRMRKQRGYAFSQADEGGQQMRIVNAYDTTKSRGRYAPTSSPIIQEEAAAPLFETHPPIFVLPTRLDLEELHGIEDELVKHAATLTYDISEARIVVGTILQRKRAALELRARGVWTEGVLIDEQQQKATETRKGEEEPPVKKRRLELRPSDEREKNQDAADLSTESEGSDDLDKGPSRPAGKVKPSDDRREAISKEMESPSIVQDDHIKVLKLEWVAQSIKARNALPLDEFTVYHGKIIAPSEASQKLPQTQMKTSTTHDSQSIIMRAIGDAASQPPPASPYGSASKFSSRRTKHAESSSQLSQQAHHPPSLYRQTTSEHDQTIPIPPAPDWVKTGVLYACKRSAPLHPPNENFINQLVKIRRVRELTLDEIGVRAYSTSIAALAAYPYEIRSPAEVSSLPGCDTKIANLFVEYKNSANGILQAAEVLERDPVISIIHQFYKIWGVGPKTAREFYYQRQWRDLDDVIEHGWDRLSRVQQIGLKFYDEFAAGIPRVEVDHIAKTIRRHAHQVRPGCDYDGQGIECIVVGGYRRGKEISGDIDLVLSHRDDHVTKNLVLDIVGSLETEGWITHTLALHMTTSNREQQTLPFRGDPGAHHFDSLDKALVVWRDPNFAEEESLTNSPRLSTGENEQTRRRSNPNPHHRVDIIISPWRTVGCAVLGWSGDTTFERDLRRYAKKAHGWKFDSSGVRQRTSGGAVVDLESGGETWEERERLVMEGLGVGWRPASERCTR</sequence>
<dbReference type="InterPro" id="IPR006539">
    <property type="entry name" value="P-type_ATPase_IV"/>
</dbReference>
<comment type="catalytic activity">
    <reaction evidence="19">
        <text>ATP + H2O + phospholipidSide 1 = ADP + phosphate + phospholipidSide 2.</text>
        <dbReference type="EC" id="7.6.2.1"/>
    </reaction>
</comment>
<dbReference type="GO" id="GO:0005886">
    <property type="term" value="C:plasma membrane"/>
    <property type="evidence" value="ECO:0007669"/>
    <property type="project" value="TreeGrafter"/>
</dbReference>
<keyword evidence="7" id="KW-0808">Transferase</keyword>
<keyword evidence="13 25" id="KW-0460">Magnesium</keyword>
<dbReference type="InterPro" id="IPR036412">
    <property type="entry name" value="HAD-like_sf"/>
</dbReference>
<dbReference type="Pfam" id="PF13246">
    <property type="entry name" value="Cation_ATPase"/>
    <property type="match status" value="1"/>
</dbReference>
<dbReference type="GO" id="GO:0032456">
    <property type="term" value="P:endocytic recycling"/>
    <property type="evidence" value="ECO:0007669"/>
    <property type="project" value="TreeGrafter"/>
</dbReference>
<evidence type="ECO:0000256" key="18">
    <source>
        <dbReference type="ARBA" id="ARBA00023242"/>
    </source>
</evidence>
<dbReference type="InterPro" id="IPR032631">
    <property type="entry name" value="P-type_ATPase_N"/>
</dbReference>
<feature type="region of interest" description="Disordered" evidence="26">
    <location>
        <begin position="1434"/>
        <end position="1509"/>
    </location>
</feature>
<dbReference type="FunFam" id="2.70.150.10:FF:000026">
    <property type="entry name" value="Phospholipid-transporting ATPase"/>
    <property type="match status" value="1"/>
</dbReference>
<dbReference type="InterPro" id="IPR023299">
    <property type="entry name" value="ATPase_P-typ_cyto_dom_N"/>
</dbReference>
<feature type="active site" description="4-aspartylphosphate intermediate" evidence="23">
    <location>
        <position position="608"/>
    </location>
</feature>
<dbReference type="Pfam" id="PF14791">
    <property type="entry name" value="DNA_pol_B_thumb"/>
    <property type="match status" value="1"/>
</dbReference>
<protein>
    <recommendedName>
        <fullName evidence="22">Phospholipid-transporting ATPase DRS2</fullName>
        <ecNumber evidence="6">7.6.2.1</ecNumber>
    </recommendedName>
</protein>
<keyword evidence="14" id="KW-1278">Translocase</keyword>
<dbReference type="SFLD" id="SFLDF00027">
    <property type="entry name" value="p-type_atpase"/>
    <property type="match status" value="1"/>
</dbReference>
<feature type="binding site" evidence="24">
    <location>
        <position position="608"/>
    </location>
    <ligand>
        <name>ATP</name>
        <dbReference type="ChEBI" id="CHEBI:30616"/>
    </ligand>
</feature>
<evidence type="ECO:0000256" key="14">
    <source>
        <dbReference type="ARBA" id="ARBA00022967"/>
    </source>
</evidence>
<feature type="transmembrane region" description="Helical" evidence="27">
    <location>
        <begin position="494"/>
        <end position="517"/>
    </location>
</feature>
<keyword evidence="15 27" id="KW-1133">Transmembrane helix</keyword>
<feature type="binding site" evidence="24">
    <location>
        <position position="610"/>
    </location>
    <ligand>
        <name>ATP</name>
        <dbReference type="ChEBI" id="CHEBI:30616"/>
    </ligand>
</feature>
<feature type="compositionally biased region" description="Polar residues" evidence="26">
    <location>
        <begin position="107"/>
        <end position="116"/>
    </location>
</feature>
<comment type="similarity">
    <text evidence="5">Belongs to the DNA polymerase type-X family.</text>
</comment>
<dbReference type="PRINTS" id="PR00119">
    <property type="entry name" value="CATATPASE"/>
</dbReference>
<name>A0A7H8QYV5_TALRU</name>
<dbReference type="PROSITE" id="PS00154">
    <property type="entry name" value="ATPASE_E1_E2"/>
    <property type="match status" value="1"/>
</dbReference>
<feature type="binding site" evidence="25">
    <location>
        <position position="1002"/>
    </location>
    <ligand>
        <name>Mg(2+)</name>
        <dbReference type="ChEBI" id="CHEBI:18420"/>
    </ligand>
</feature>
<dbReference type="InterPro" id="IPR027421">
    <property type="entry name" value="DNA_pol_lamdba_lyase_dom_sf"/>
</dbReference>
<evidence type="ECO:0000313" key="29">
    <source>
        <dbReference type="EMBL" id="QKX59137.1"/>
    </source>
</evidence>
<feature type="binding site" evidence="24">
    <location>
        <position position="880"/>
    </location>
    <ligand>
        <name>ATP</name>
        <dbReference type="ChEBI" id="CHEBI:30616"/>
    </ligand>
</feature>
<dbReference type="InterPro" id="IPR023214">
    <property type="entry name" value="HAD_sf"/>
</dbReference>
<dbReference type="OrthoDB" id="377733at2759"/>
<feature type="binding site" evidence="24">
    <location>
        <position position="609"/>
    </location>
    <ligand>
        <name>ATP</name>
        <dbReference type="ChEBI" id="CHEBI:30616"/>
    </ligand>
</feature>
<dbReference type="SUPFAM" id="SSF81660">
    <property type="entry name" value="Metal cation-transporting ATPase, ATP-binding domain N"/>
    <property type="match status" value="1"/>
</dbReference>
<comment type="cofactor">
    <cofactor evidence="1 25">
        <name>Mg(2+)</name>
        <dbReference type="ChEBI" id="CHEBI:18420"/>
    </cofactor>
</comment>
<evidence type="ECO:0000256" key="5">
    <source>
        <dbReference type="ARBA" id="ARBA00008323"/>
    </source>
</evidence>
<dbReference type="SFLD" id="SFLDG00002">
    <property type="entry name" value="C1.7:_P-type_atpase_like"/>
    <property type="match status" value="1"/>
</dbReference>
<dbReference type="InterPro" id="IPR008250">
    <property type="entry name" value="ATPase_P-typ_transduc_dom_A_sf"/>
</dbReference>
<dbReference type="GO" id="GO:0005634">
    <property type="term" value="C:nucleus"/>
    <property type="evidence" value="ECO:0007669"/>
    <property type="project" value="UniProtKB-SubCell"/>
</dbReference>
<accession>A0A7H8QYV5</accession>
<dbReference type="FunFam" id="3.40.1110.10:FF:000047">
    <property type="entry name" value="Phospholipid-transporting ATPase"/>
    <property type="match status" value="1"/>
</dbReference>
<feature type="domain" description="BRCT" evidence="28">
    <location>
        <begin position="1517"/>
        <end position="1542"/>
    </location>
</feature>
<evidence type="ECO:0000256" key="12">
    <source>
        <dbReference type="ARBA" id="ARBA00022840"/>
    </source>
</evidence>
<feature type="region of interest" description="Disordered" evidence="26">
    <location>
        <begin position="131"/>
        <end position="155"/>
    </location>
</feature>
<evidence type="ECO:0000256" key="19">
    <source>
        <dbReference type="ARBA" id="ARBA00034036"/>
    </source>
</evidence>
<dbReference type="PANTHER" id="PTHR24092:SF150">
    <property type="entry name" value="PHOSPHOLIPID-TRANSPORTING ATPASE"/>
    <property type="match status" value="1"/>
</dbReference>
<feature type="transmembrane region" description="Helical" evidence="27">
    <location>
        <begin position="1205"/>
        <end position="1225"/>
    </location>
</feature>
<evidence type="ECO:0000256" key="9">
    <source>
        <dbReference type="ARBA" id="ARBA00022695"/>
    </source>
</evidence>
<keyword evidence="9" id="KW-0548">Nucleotidyltransferase</keyword>
<dbReference type="Gene3D" id="1.10.150.110">
    <property type="entry name" value="DNA polymerase beta, N-terminal domain-like"/>
    <property type="match status" value="1"/>
</dbReference>
<feature type="binding site" evidence="24">
    <location>
        <position position="1001"/>
    </location>
    <ligand>
        <name>ATP</name>
        <dbReference type="ChEBI" id="CHEBI:30616"/>
    </ligand>
</feature>
<dbReference type="GO" id="GO:0005524">
    <property type="term" value="F:ATP binding"/>
    <property type="evidence" value="ECO:0007669"/>
    <property type="project" value="UniProtKB-KW"/>
</dbReference>
<dbReference type="FunFam" id="1.10.150.20:FF:000010">
    <property type="entry name" value="DNA polymerase lambda"/>
    <property type="match status" value="1"/>
</dbReference>
<dbReference type="Gene3D" id="3.40.50.1000">
    <property type="entry name" value="HAD superfamily/HAD-like"/>
    <property type="match status" value="1"/>
</dbReference>
<feature type="binding site" evidence="24">
    <location>
        <position position="701"/>
    </location>
    <ligand>
        <name>ATP</name>
        <dbReference type="ChEBI" id="CHEBI:30616"/>
    </ligand>
</feature>
<evidence type="ECO:0000256" key="4">
    <source>
        <dbReference type="ARBA" id="ARBA00008109"/>
    </source>
</evidence>
<dbReference type="Pfam" id="PF16209">
    <property type="entry name" value="PhoLip_ATPase_N"/>
    <property type="match status" value="1"/>
</dbReference>
<dbReference type="GO" id="GO:0000287">
    <property type="term" value="F:magnesium ion binding"/>
    <property type="evidence" value="ECO:0007669"/>
    <property type="project" value="InterPro"/>
</dbReference>
<dbReference type="GO" id="GO:0006892">
    <property type="term" value="P:post-Golgi vesicle-mediated transport"/>
    <property type="evidence" value="ECO:0007669"/>
    <property type="project" value="TreeGrafter"/>
</dbReference>
<evidence type="ECO:0000256" key="25">
    <source>
        <dbReference type="PIRSR" id="PIRSR606539-3"/>
    </source>
</evidence>
<evidence type="ECO:0000256" key="16">
    <source>
        <dbReference type="ARBA" id="ARBA00023034"/>
    </source>
</evidence>
<evidence type="ECO:0000256" key="11">
    <source>
        <dbReference type="ARBA" id="ARBA00022741"/>
    </source>
</evidence>
<evidence type="ECO:0000256" key="24">
    <source>
        <dbReference type="PIRSR" id="PIRSR606539-2"/>
    </source>
</evidence>
<feature type="region of interest" description="Disordered" evidence="26">
    <location>
        <begin position="1926"/>
        <end position="1952"/>
    </location>
</feature>
<feature type="compositionally biased region" description="Polar residues" evidence="26">
    <location>
        <begin position="1928"/>
        <end position="1939"/>
    </location>
</feature>
<dbReference type="SUPFAM" id="SSF81653">
    <property type="entry name" value="Calcium ATPase, transduction domain A"/>
    <property type="match status" value="1"/>
</dbReference>
<dbReference type="Pfam" id="PF16212">
    <property type="entry name" value="PhoLip_ATPase_C"/>
    <property type="match status" value="1"/>
</dbReference>
<evidence type="ECO:0000256" key="21">
    <source>
        <dbReference type="ARBA" id="ARBA00051303"/>
    </source>
</evidence>
<evidence type="ECO:0000256" key="27">
    <source>
        <dbReference type="SAM" id="Phobius"/>
    </source>
</evidence>
<feature type="binding site" evidence="25">
    <location>
        <position position="998"/>
    </location>
    <ligand>
        <name>Mg(2+)</name>
        <dbReference type="ChEBI" id="CHEBI:18420"/>
    </ligand>
</feature>
<dbReference type="Pfam" id="PF14716">
    <property type="entry name" value="HHH_8"/>
    <property type="match status" value="1"/>
</dbReference>
<dbReference type="InterPro" id="IPR010996">
    <property type="entry name" value="HHH_MUS81"/>
</dbReference>
<feature type="binding site" evidence="24">
    <location>
        <position position="881"/>
    </location>
    <ligand>
        <name>ATP</name>
        <dbReference type="ChEBI" id="CHEBI:30616"/>
    </ligand>
</feature>
<feature type="binding site" evidence="25">
    <location>
        <position position="610"/>
    </location>
    <ligand>
        <name>Mg(2+)</name>
        <dbReference type="ChEBI" id="CHEBI:18420"/>
    </ligand>
</feature>
<dbReference type="KEGG" id="trg:TRUGW13939_06269"/>
<dbReference type="InterPro" id="IPR018944">
    <property type="entry name" value="DNA_pol_lambd_fingers_domain"/>
</dbReference>
<dbReference type="NCBIfam" id="TIGR01652">
    <property type="entry name" value="ATPase-Plipid"/>
    <property type="match status" value="1"/>
</dbReference>
<dbReference type="InterPro" id="IPR028207">
    <property type="entry name" value="DNA_pol_B_palm_palm"/>
</dbReference>
<evidence type="ECO:0000256" key="10">
    <source>
        <dbReference type="ARBA" id="ARBA00022723"/>
    </source>
</evidence>
<feature type="binding site" evidence="24">
    <location>
        <position position="1002"/>
    </location>
    <ligand>
        <name>ATP</name>
        <dbReference type="ChEBI" id="CHEBI:30616"/>
    </ligand>
</feature>
<proteinExistence type="inferred from homology"/>
<evidence type="ECO:0000256" key="3">
    <source>
        <dbReference type="ARBA" id="ARBA00004166"/>
    </source>
</evidence>
<dbReference type="Gene3D" id="3.30.460.10">
    <property type="entry name" value="Beta Polymerase, domain 2"/>
    <property type="match status" value="1"/>
</dbReference>
<dbReference type="InterPro" id="IPR032630">
    <property type="entry name" value="P_typ_ATPase_c"/>
</dbReference>
<evidence type="ECO:0000256" key="8">
    <source>
        <dbReference type="ARBA" id="ARBA00022692"/>
    </source>
</evidence>
<evidence type="ECO:0000256" key="22">
    <source>
        <dbReference type="ARBA" id="ARBA00073187"/>
    </source>
</evidence>
<feature type="compositionally biased region" description="Basic and acidic residues" evidence="26">
    <location>
        <begin position="1493"/>
        <end position="1509"/>
    </location>
</feature>
<keyword evidence="18" id="KW-0539">Nucleus</keyword>
<feature type="transmembrane region" description="Helical" evidence="27">
    <location>
        <begin position="1175"/>
        <end position="1193"/>
    </location>
</feature>
<comment type="catalytic activity">
    <reaction evidence="20">
        <text>a 1,2-diacyl-sn-glycero-3-phosphoethanolamine(out) + ATP + H2O = a 1,2-diacyl-sn-glycero-3-phosphoethanolamine(in) + ADP + phosphate + H(+)</text>
        <dbReference type="Rhea" id="RHEA:66132"/>
        <dbReference type="ChEBI" id="CHEBI:15377"/>
        <dbReference type="ChEBI" id="CHEBI:15378"/>
        <dbReference type="ChEBI" id="CHEBI:30616"/>
        <dbReference type="ChEBI" id="CHEBI:43474"/>
        <dbReference type="ChEBI" id="CHEBI:64612"/>
        <dbReference type="ChEBI" id="CHEBI:456216"/>
    </reaction>
    <physiologicalReaction direction="left-to-right" evidence="20">
        <dbReference type="Rhea" id="RHEA:66133"/>
    </physiologicalReaction>
</comment>
<evidence type="ECO:0000259" key="28">
    <source>
        <dbReference type="PROSITE" id="PS50172"/>
    </source>
</evidence>
<feature type="binding site" evidence="24">
    <location>
        <position position="972"/>
    </location>
    <ligand>
        <name>ATP</name>
        <dbReference type="ChEBI" id="CHEBI:30616"/>
    </ligand>
</feature>
<dbReference type="InterPro" id="IPR029398">
    <property type="entry name" value="PolB_thumb"/>
</dbReference>
<dbReference type="InterPro" id="IPR001357">
    <property type="entry name" value="BRCT_dom"/>
</dbReference>
<dbReference type="InterPro" id="IPR002054">
    <property type="entry name" value="DNA-dir_DNA_pol_X"/>
</dbReference>
<keyword evidence="30" id="KW-1185">Reference proteome</keyword>
<dbReference type="SMART" id="SM00483">
    <property type="entry name" value="POLXc"/>
    <property type="match status" value="1"/>
</dbReference>
<dbReference type="InterPro" id="IPR044492">
    <property type="entry name" value="P_typ_ATPase_HD_dom"/>
</dbReference>
<evidence type="ECO:0000256" key="2">
    <source>
        <dbReference type="ARBA" id="ARBA00004123"/>
    </source>
</evidence>
<comment type="similarity">
    <text evidence="4">Belongs to the cation transport ATPase (P-type) (TC 3.A.3) family. Type IV subfamily.</text>
</comment>
<feature type="binding site" evidence="24">
    <location>
        <position position="879"/>
    </location>
    <ligand>
        <name>ATP</name>
        <dbReference type="ChEBI" id="CHEBI:30616"/>
    </ligand>
</feature>
<keyword evidence="16" id="KW-0333">Golgi apparatus</keyword>
<dbReference type="SFLD" id="SFLDS00003">
    <property type="entry name" value="Haloacid_Dehalogenase"/>
    <property type="match status" value="1"/>
</dbReference>
<dbReference type="GO" id="GO:0045332">
    <property type="term" value="P:phospholipid translocation"/>
    <property type="evidence" value="ECO:0007669"/>
    <property type="project" value="TreeGrafter"/>
</dbReference>
<dbReference type="InterPro" id="IPR037160">
    <property type="entry name" value="DNA_Pol_thumb_sf"/>
</dbReference>
<dbReference type="InterPro" id="IPR001757">
    <property type="entry name" value="P_typ_ATPase"/>
</dbReference>
<dbReference type="Proteomes" id="UP000509510">
    <property type="component" value="Chromosome III"/>
</dbReference>
<feature type="transmembrane region" description="Helical" evidence="27">
    <location>
        <begin position="1095"/>
        <end position="1117"/>
    </location>
</feature>
<comment type="subcellular location">
    <subcellularLocation>
        <location evidence="3">Golgi apparatus</location>
        <location evidence="3">trans-Golgi network membrane</location>
        <topology evidence="3">Multi-pass membrane protein</topology>
    </subcellularLocation>
    <subcellularLocation>
        <location evidence="2">Nucleus</location>
    </subcellularLocation>
</comment>
<feature type="binding site" evidence="25">
    <location>
        <position position="608"/>
    </location>
    <ligand>
        <name>Mg(2+)</name>
        <dbReference type="ChEBI" id="CHEBI:18420"/>
    </ligand>
</feature>
<dbReference type="Gene3D" id="3.30.210.10">
    <property type="entry name" value="DNA polymerase, thumb domain"/>
    <property type="match status" value="1"/>
</dbReference>
<dbReference type="SUPFAM" id="SSF81301">
    <property type="entry name" value="Nucleotidyltransferase"/>
    <property type="match status" value="1"/>
</dbReference>
<evidence type="ECO:0000256" key="20">
    <source>
        <dbReference type="ARBA" id="ARBA00049128"/>
    </source>
</evidence>
<dbReference type="GO" id="GO:0016887">
    <property type="term" value="F:ATP hydrolysis activity"/>
    <property type="evidence" value="ECO:0007669"/>
    <property type="project" value="InterPro"/>
</dbReference>
<evidence type="ECO:0000256" key="13">
    <source>
        <dbReference type="ARBA" id="ARBA00022842"/>
    </source>
</evidence>
<feature type="region of interest" description="Disordered" evidence="26">
    <location>
        <begin position="1581"/>
        <end position="1637"/>
    </location>
</feature>
<feature type="compositionally biased region" description="Polar residues" evidence="26">
    <location>
        <begin position="143"/>
        <end position="155"/>
    </location>
</feature>
<dbReference type="Pfam" id="PF14792">
    <property type="entry name" value="DNA_pol_B_palm"/>
    <property type="match status" value="1"/>
</dbReference>
<keyword evidence="17 27" id="KW-0472">Membrane</keyword>
<dbReference type="FunFam" id="3.40.50.1000:FF:000010">
    <property type="entry name" value="Phospholipid-transporting ATPase"/>
    <property type="match status" value="1"/>
</dbReference>
<dbReference type="EMBL" id="CP055900">
    <property type="protein sequence ID" value="QKX59137.1"/>
    <property type="molecule type" value="Genomic_DNA"/>
</dbReference>
<dbReference type="PANTHER" id="PTHR24092">
    <property type="entry name" value="PROBABLE PHOSPHOLIPID-TRANSPORTING ATPASE"/>
    <property type="match status" value="1"/>
</dbReference>
<evidence type="ECO:0000256" key="6">
    <source>
        <dbReference type="ARBA" id="ARBA00012189"/>
    </source>
</evidence>
<feature type="transmembrane region" description="Helical" evidence="27">
    <location>
        <begin position="1138"/>
        <end position="1155"/>
    </location>
</feature>
<dbReference type="GO" id="GO:0003677">
    <property type="term" value="F:DNA binding"/>
    <property type="evidence" value="ECO:0007669"/>
    <property type="project" value="InterPro"/>
</dbReference>
<evidence type="ECO:0000313" key="30">
    <source>
        <dbReference type="Proteomes" id="UP000509510"/>
    </source>
</evidence>
<feature type="binding site" evidence="24">
    <location>
        <position position="798"/>
    </location>
    <ligand>
        <name>ATP</name>
        <dbReference type="ChEBI" id="CHEBI:30616"/>
    </ligand>
</feature>
<dbReference type="CDD" id="cd02073">
    <property type="entry name" value="P-type_ATPase_APLT_Dnf-like"/>
    <property type="match status" value="1"/>
</dbReference>
<dbReference type="GeneID" id="55993764"/>
<feature type="region of interest" description="Disordered" evidence="26">
    <location>
        <begin position="1"/>
        <end position="47"/>
    </location>
</feature>
<dbReference type="Gene3D" id="2.70.150.10">
    <property type="entry name" value="Calcium-transporting ATPase, cytoplasmic transduction domain A"/>
    <property type="match status" value="1"/>
</dbReference>